<evidence type="ECO:0000256" key="2">
    <source>
        <dbReference type="ARBA" id="ARBA00023235"/>
    </source>
</evidence>
<dbReference type="PANTHER" id="PTHR48100">
    <property type="entry name" value="BROAD-SPECIFICITY PHOSPHATASE YOR283W-RELATED"/>
    <property type="match status" value="1"/>
</dbReference>
<evidence type="ECO:0000256" key="3">
    <source>
        <dbReference type="SAM" id="MobiDB-lite"/>
    </source>
</evidence>
<dbReference type="RefSeq" id="XP_005778405.1">
    <property type="nucleotide sequence ID" value="XM_005778348.1"/>
</dbReference>
<organism evidence="4 5">
    <name type="scientific">Emiliania huxleyi (strain CCMP1516)</name>
    <dbReference type="NCBI Taxonomy" id="280463"/>
    <lineage>
        <taxon>Eukaryota</taxon>
        <taxon>Haptista</taxon>
        <taxon>Haptophyta</taxon>
        <taxon>Prymnesiophyceae</taxon>
        <taxon>Isochrysidales</taxon>
        <taxon>Noelaerhabdaceae</taxon>
        <taxon>Emiliania</taxon>
    </lineage>
</organism>
<feature type="compositionally biased region" description="Gly residues" evidence="3">
    <location>
        <begin position="208"/>
        <end position="218"/>
    </location>
</feature>
<name>A0A0D3JR41_EMIH1</name>
<dbReference type="AlphaFoldDB" id="A0A0D3JR41"/>
<dbReference type="CDD" id="cd07067">
    <property type="entry name" value="HP_PGM_like"/>
    <property type="match status" value="1"/>
</dbReference>
<dbReference type="SMART" id="SM00855">
    <property type="entry name" value="PGAM"/>
    <property type="match status" value="1"/>
</dbReference>
<dbReference type="InterPro" id="IPR001345">
    <property type="entry name" value="PG/BPGM_mutase_AS"/>
</dbReference>
<dbReference type="InterPro" id="IPR050275">
    <property type="entry name" value="PGM_Phosphatase"/>
</dbReference>
<dbReference type="GeneID" id="17271520"/>
<dbReference type="InterPro" id="IPR013078">
    <property type="entry name" value="His_Pase_superF_clade-1"/>
</dbReference>
<dbReference type="KEGG" id="ehx:EMIHUDRAFT_237246"/>
<evidence type="ECO:0000313" key="5">
    <source>
        <dbReference type="Proteomes" id="UP000013827"/>
    </source>
</evidence>
<dbReference type="PROSITE" id="PS00175">
    <property type="entry name" value="PG_MUTASE"/>
    <property type="match status" value="1"/>
</dbReference>
<dbReference type="PaxDb" id="2903-EOD25976"/>
<dbReference type="PANTHER" id="PTHR48100:SF1">
    <property type="entry name" value="HISTIDINE PHOSPHATASE FAMILY PROTEIN-RELATED"/>
    <property type="match status" value="1"/>
</dbReference>
<evidence type="ECO:0008006" key="6">
    <source>
        <dbReference type="Google" id="ProtNLM"/>
    </source>
</evidence>
<sequence>MPGRPSLDASLRRLVERECHASGEVSTAALYQRLSDVASRLSLSEAWVERCRSDPLECGTAQGGRLNRAGRRLCALRLETLHRLEGRLETCITARASLRGLMLHYCTEADEAQCCFRLSAQDRPDRAPKLLLAMTAARHRKASFRIWPARLSELDERALRTGLGPAALCVALAEEYEAVDRLAAALSRADRRQRRRRDAAEPARSPGGSQGGQGGGQALGPALGGGLAACGRAAESGAAAEAGSASSAGGVAAATTSTTLLLVRHGETQANAAGVLQGQSESQLTARGRAQAAAVGIALRSRLSAAGVRVAPGLSPAECARRFPATWAAFSCGEFDCGVRPPPAEEGADAAGGIEAVGSMAARCSDVLGAIAARHPGGTVVAVSHGGLVHTACVEVGGMDGEVPHISNGSVTTLKCDGAGAAGGAWRVEQVGEVIVPRDGGGATATEWRARPNVDMAGGRQ</sequence>
<dbReference type="HOGENOM" id="CLU_593724_0_0_1"/>
<proteinExistence type="predicted"/>
<reference evidence="5" key="1">
    <citation type="journal article" date="2013" name="Nature">
        <title>Pan genome of the phytoplankton Emiliania underpins its global distribution.</title>
        <authorList>
            <person name="Read B.A."/>
            <person name="Kegel J."/>
            <person name="Klute M.J."/>
            <person name="Kuo A."/>
            <person name="Lefebvre S.C."/>
            <person name="Maumus F."/>
            <person name="Mayer C."/>
            <person name="Miller J."/>
            <person name="Monier A."/>
            <person name="Salamov A."/>
            <person name="Young J."/>
            <person name="Aguilar M."/>
            <person name="Claverie J.M."/>
            <person name="Frickenhaus S."/>
            <person name="Gonzalez K."/>
            <person name="Herman E.K."/>
            <person name="Lin Y.C."/>
            <person name="Napier J."/>
            <person name="Ogata H."/>
            <person name="Sarno A.F."/>
            <person name="Shmutz J."/>
            <person name="Schroeder D."/>
            <person name="de Vargas C."/>
            <person name="Verret F."/>
            <person name="von Dassow P."/>
            <person name="Valentin K."/>
            <person name="Van de Peer Y."/>
            <person name="Wheeler G."/>
            <person name="Dacks J.B."/>
            <person name="Delwiche C.F."/>
            <person name="Dyhrman S.T."/>
            <person name="Glockner G."/>
            <person name="John U."/>
            <person name="Richards T."/>
            <person name="Worden A.Z."/>
            <person name="Zhang X."/>
            <person name="Grigoriev I.V."/>
            <person name="Allen A.E."/>
            <person name="Bidle K."/>
            <person name="Borodovsky M."/>
            <person name="Bowler C."/>
            <person name="Brownlee C."/>
            <person name="Cock J.M."/>
            <person name="Elias M."/>
            <person name="Gladyshev V.N."/>
            <person name="Groth M."/>
            <person name="Guda C."/>
            <person name="Hadaegh A."/>
            <person name="Iglesias-Rodriguez M.D."/>
            <person name="Jenkins J."/>
            <person name="Jones B.M."/>
            <person name="Lawson T."/>
            <person name="Leese F."/>
            <person name="Lindquist E."/>
            <person name="Lobanov A."/>
            <person name="Lomsadze A."/>
            <person name="Malik S.B."/>
            <person name="Marsh M.E."/>
            <person name="Mackinder L."/>
            <person name="Mock T."/>
            <person name="Mueller-Roeber B."/>
            <person name="Pagarete A."/>
            <person name="Parker M."/>
            <person name="Probert I."/>
            <person name="Quesneville H."/>
            <person name="Raines C."/>
            <person name="Rensing S.A."/>
            <person name="Riano-Pachon D.M."/>
            <person name="Richier S."/>
            <person name="Rokitta S."/>
            <person name="Shiraiwa Y."/>
            <person name="Soanes D.M."/>
            <person name="van der Giezen M."/>
            <person name="Wahlund T.M."/>
            <person name="Williams B."/>
            <person name="Wilson W."/>
            <person name="Wolfe G."/>
            <person name="Wurch L.L."/>
        </authorList>
    </citation>
    <scope>NUCLEOTIDE SEQUENCE</scope>
</reference>
<keyword evidence="1" id="KW-0324">Glycolysis</keyword>
<dbReference type="Pfam" id="PF00300">
    <property type="entry name" value="His_Phos_1"/>
    <property type="match status" value="2"/>
</dbReference>
<feature type="region of interest" description="Disordered" evidence="3">
    <location>
        <begin position="187"/>
        <end position="218"/>
    </location>
</feature>
<evidence type="ECO:0000256" key="1">
    <source>
        <dbReference type="ARBA" id="ARBA00023152"/>
    </source>
</evidence>
<accession>A0A0D3JR41</accession>
<protein>
    <recommendedName>
        <fullName evidence="6">Phosphoglycerate mutase</fullName>
    </recommendedName>
</protein>
<reference evidence="4" key="2">
    <citation type="submission" date="2024-10" db="UniProtKB">
        <authorList>
            <consortium name="EnsemblProtists"/>
        </authorList>
    </citation>
    <scope>IDENTIFICATION</scope>
</reference>
<dbReference type="InterPro" id="IPR029033">
    <property type="entry name" value="His_PPase_superfam"/>
</dbReference>
<dbReference type="STRING" id="2903.R1ESR6"/>
<dbReference type="GO" id="GO:0016791">
    <property type="term" value="F:phosphatase activity"/>
    <property type="evidence" value="ECO:0007669"/>
    <property type="project" value="TreeGrafter"/>
</dbReference>
<dbReference type="eggNOG" id="KOG0235">
    <property type="taxonomic scope" value="Eukaryota"/>
</dbReference>
<keyword evidence="2" id="KW-0413">Isomerase</keyword>
<dbReference type="Proteomes" id="UP000013827">
    <property type="component" value="Unassembled WGS sequence"/>
</dbReference>
<dbReference type="SUPFAM" id="SSF53254">
    <property type="entry name" value="Phosphoglycerate mutase-like"/>
    <property type="match status" value="1"/>
</dbReference>
<evidence type="ECO:0000313" key="4">
    <source>
        <dbReference type="EnsemblProtists" id="EOD25976"/>
    </source>
</evidence>
<dbReference type="EnsemblProtists" id="EOD25976">
    <property type="protein sequence ID" value="EOD25976"/>
    <property type="gene ID" value="EMIHUDRAFT_237246"/>
</dbReference>
<dbReference type="GO" id="GO:0005737">
    <property type="term" value="C:cytoplasm"/>
    <property type="evidence" value="ECO:0007669"/>
    <property type="project" value="TreeGrafter"/>
</dbReference>
<dbReference type="Gene3D" id="3.40.50.1240">
    <property type="entry name" value="Phosphoglycerate mutase-like"/>
    <property type="match status" value="2"/>
</dbReference>
<keyword evidence="5" id="KW-1185">Reference proteome</keyword>